<evidence type="ECO:0000313" key="3">
    <source>
        <dbReference type="EMBL" id="ANF25390.1"/>
    </source>
</evidence>
<dbReference type="RefSeq" id="WP_064481314.1">
    <property type="nucleotide sequence ID" value="NZ_CP015641.1"/>
</dbReference>
<feature type="compositionally biased region" description="Basic residues" evidence="1">
    <location>
        <begin position="94"/>
        <end position="103"/>
    </location>
</feature>
<feature type="transmembrane region" description="Helical" evidence="2">
    <location>
        <begin position="43"/>
        <end position="62"/>
    </location>
</feature>
<gene>
    <name evidence="3" type="ORF">PS273GM_09635</name>
</gene>
<reference evidence="3 4" key="1">
    <citation type="submission" date="2016-05" db="EMBL/GenBank/DDBJ databases">
        <title>Genome sequence of Pseudomonas stutzeri 273 and identification of the exopolysaccharide biosynthesis locus.</title>
        <authorList>
            <person name="Wu S."/>
            <person name="Sun C."/>
        </authorList>
    </citation>
    <scope>NUCLEOTIDE SEQUENCE [LARGE SCALE GENOMIC DNA]</scope>
    <source>
        <strain evidence="3 4">273</strain>
    </source>
</reference>
<protein>
    <submittedName>
        <fullName evidence="3">Uncharacterized protein</fullName>
    </submittedName>
</protein>
<dbReference type="AlphaFoldDB" id="A0A172WPR6"/>
<evidence type="ECO:0000256" key="1">
    <source>
        <dbReference type="SAM" id="MobiDB-lite"/>
    </source>
</evidence>
<accession>A0A172WPR6</accession>
<name>A0A172WPR6_STUST</name>
<dbReference type="EMBL" id="CP015641">
    <property type="protein sequence ID" value="ANF25390.1"/>
    <property type="molecule type" value="Genomic_DNA"/>
</dbReference>
<keyword evidence="2" id="KW-1133">Transmembrane helix</keyword>
<dbReference type="Proteomes" id="UP000077787">
    <property type="component" value="Chromosome"/>
</dbReference>
<evidence type="ECO:0000256" key="2">
    <source>
        <dbReference type="SAM" id="Phobius"/>
    </source>
</evidence>
<evidence type="ECO:0000313" key="4">
    <source>
        <dbReference type="Proteomes" id="UP000077787"/>
    </source>
</evidence>
<sequence>MTSSKYKLSYETWAAALVTMFILVPTVPVLLLAGFEWLGLREILLAELLVMFVCLPLLFVCLTSIRRSLRALAEDTRRIRARFQPSQQPPLAHPRTRRPAPSA</sequence>
<organism evidence="3 4">
    <name type="scientific">Stutzerimonas stutzeri</name>
    <name type="common">Pseudomonas stutzeri</name>
    <dbReference type="NCBI Taxonomy" id="316"/>
    <lineage>
        <taxon>Bacteria</taxon>
        <taxon>Pseudomonadati</taxon>
        <taxon>Pseudomonadota</taxon>
        <taxon>Gammaproteobacteria</taxon>
        <taxon>Pseudomonadales</taxon>
        <taxon>Pseudomonadaceae</taxon>
        <taxon>Stutzerimonas</taxon>
    </lineage>
</organism>
<feature type="transmembrane region" description="Helical" evidence="2">
    <location>
        <begin position="12"/>
        <end position="31"/>
    </location>
</feature>
<feature type="region of interest" description="Disordered" evidence="1">
    <location>
        <begin position="83"/>
        <end position="103"/>
    </location>
</feature>
<keyword evidence="2" id="KW-0472">Membrane</keyword>
<keyword evidence="2" id="KW-0812">Transmembrane</keyword>
<proteinExistence type="predicted"/>